<reference evidence="3 4" key="1">
    <citation type="submission" date="2024-07" db="EMBL/GenBank/DDBJ databases">
        <title>Draft sequence of the Neodothiora populina.</title>
        <authorList>
            <person name="Drown D.D."/>
            <person name="Schuette U.S."/>
            <person name="Buechlein A.B."/>
            <person name="Rusch D.R."/>
            <person name="Winton L.W."/>
            <person name="Adams G.A."/>
        </authorList>
    </citation>
    <scope>NUCLEOTIDE SEQUENCE [LARGE SCALE GENOMIC DNA]</scope>
    <source>
        <strain evidence="3 4">CPC 39397</strain>
    </source>
</reference>
<proteinExistence type="predicted"/>
<dbReference type="RefSeq" id="XP_069196324.1">
    <property type="nucleotide sequence ID" value="XM_069340456.1"/>
</dbReference>
<evidence type="ECO:0000256" key="1">
    <source>
        <dbReference type="SAM" id="MobiDB-lite"/>
    </source>
</evidence>
<organism evidence="3 4">
    <name type="scientific">Neodothiora populina</name>
    <dbReference type="NCBI Taxonomy" id="2781224"/>
    <lineage>
        <taxon>Eukaryota</taxon>
        <taxon>Fungi</taxon>
        <taxon>Dikarya</taxon>
        <taxon>Ascomycota</taxon>
        <taxon>Pezizomycotina</taxon>
        <taxon>Dothideomycetes</taxon>
        <taxon>Dothideomycetidae</taxon>
        <taxon>Dothideales</taxon>
        <taxon>Dothioraceae</taxon>
        <taxon>Neodothiora</taxon>
    </lineage>
</organism>
<feature type="region of interest" description="Disordered" evidence="1">
    <location>
        <begin position="38"/>
        <end position="69"/>
    </location>
</feature>
<dbReference type="EMBL" id="JBFMKM010000018">
    <property type="protein sequence ID" value="KAL1296642.1"/>
    <property type="molecule type" value="Genomic_DNA"/>
</dbReference>
<feature type="compositionally biased region" description="Low complexity" evidence="1">
    <location>
        <begin position="55"/>
        <end position="64"/>
    </location>
</feature>
<evidence type="ECO:0000256" key="2">
    <source>
        <dbReference type="SAM" id="Phobius"/>
    </source>
</evidence>
<evidence type="ECO:0000313" key="4">
    <source>
        <dbReference type="Proteomes" id="UP001562354"/>
    </source>
</evidence>
<name>A0ABR3P1G9_9PEZI</name>
<comment type="caution">
    <text evidence="3">The sequence shown here is derived from an EMBL/GenBank/DDBJ whole genome shotgun (WGS) entry which is preliminary data.</text>
</comment>
<evidence type="ECO:0000313" key="3">
    <source>
        <dbReference type="EMBL" id="KAL1296642.1"/>
    </source>
</evidence>
<feature type="region of interest" description="Disordered" evidence="1">
    <location>
        <begin position="274"/>
        <end position="306"/>
    </location>
</feature>
<protein>
    <submittedName>
        <fullName evidence="3">Uncharacterized protein</fullName>
    </submittedName>
</protein>
<keyword evidence="2" id="KW-1133">Transmembrane helix</keyword>
<dbReference type="GeneID" id="95973829"/>
<keyword evidence="2" id="KW-0472">Membrane</keyword>
<accession>A0ABR3P1G9</accession>
<keyword evidence="4" id="KW-1185">Reference proteome</keyword>
<gene>
    <name evidence="3" type="ORF">AAFC00_000126</name>
</gene>
<feature type="transmembrane region" description="Helical" evidence="2">
    <location>
        <begin position="185"/>
        <end position="208"/>
    </location>
</feature>
<sequence>MLDQRDEPPNAFDHPVPPWVSSALSASASASASAASATALASASASSEDDRGASESETSSETSSVPATYEVATSPTTLITSVSLGSSSIDLLVSSASMLPQAAAITGSSTPDSYVPTSTGSFAPDFASYTSAGYPKSEPGPTQAYESLTSNSKASSATSYQSTAQASAIPNGSSITSNRHAFDGAILAAIIVPIVAVLAVGLALLLCIRRRRRARAATLKPITEGRAEVFTKRSPSAATSVEVRQVTPPQPHLITSPQNTTYYTGLETMSMMSAEPAAPTNDDPPPPYRTRSDATPRPASVRSADTAVSHFQPALHAFERPLSPLDSSIVAERSPFDDPPSPMRSNSMSRSITSTLYSSNASLVEARPMRTSVGGPFMVDMDVRSPFADPESGPNQHR</sequence>
<keyword evidence="2" id="KW-0812">Transmembrane</keyword>
<dbReference type="Proteomes" id="UP001562354">
    <property type="component" value="Unassembled WGS sequence"/>
</dbReference>